<evidence type="ECO:0000313" key="3">
    <source>
        <dbReference type="EMBL" id="EMA56807.1"/>
    </source>
</evidence>
<protein>
    <submittedName>
        <fullName evidence="3">Uncharacterized protein</fullName>
    </submittedName>
</protein>
<evidence type="ECO:0000313" key="4">
    <source>
        <dbReference type="Proteomes" id="UP000011680"/>
    </source>
</evidence>
<accession>M0NFP7</accession>
<dbReference type="PATRIC" id="fig|1227457.3.peg.60"/>
<comment type="caution">
    <text evidence="3">The sequence shown here is derived from an EMBL/GenBank/DDBJ whole genome shotgun (WGS) entry which is preliminary data.</text>
</comment>
<name>M0NFP7_9EURY</name>
<evidence type="ECO:0000256" key="1">
    <source>
        <dbReference type="SAM" id="Coils"/>
    </source>
</evidence>
<feature type="coiled-coil region" evidence="1">
    <location>
        <begin position="54"/>
        <end position="91"/>
    </location>
</feature>
<proteinExistence type="predicted"/>
<keyword evidence="4" id="KW-1185">Reference proteome</keyword>
<evidence type="ECO:0000256" key="2">
    <source>
        <dbReference type="SAM" id="MobiDB-lite"/>
    </source>
</evidence>
<dbReference type="EMBL" id="AOMF01000015">
    <property type="protein sequence ID" value="EMA56807.1"/>
    <property type="molecule type" value="Genomic_DNA"/>
</dbReference>
<dbReference type="STRING" id="1227457.C451_00335"/>
<dbReference type="RefSeq" id="WP_007736424.1">
    <property type="nucleotide sequence ID" value="NZ_AOMF01000015.1"/>
</dbReference>
<organism evidence="3 4">
    <name type="scientific">Halococcus thailandensis JCM 13552</name>
    <dbReference type="NCBI Taxonomy" id="1227457"/>
    <lineage>
        <taxon>Archaea</taxon>
        <taxon>Methanobacteriati</taxon>
        <taxon>Methanobacteriota</taxon>
        <taxon>Stenosarchaea group</taxon>
        <taxon>Halobacteria</taxon>
        <taxon>Halobacteriales</taxon>
        <taxon>Halococcaceae</taxon>
        <taxon>Halococcus</taxon>
    </lineage>
</organism>
<dbReference type="AlphaFoldDB" id="M0NFP7"/>
<dbReference type="Proteomes" id="UP000011680">
    <property type="component" value="Unassembled WGS sequence"/>
</dbReference>
<sequence>MTGIKHEDCDRCDGTGQITKTVAGRSGLVSSPNCDNVPKYAVPDDPPADPKARLDEILARRDELSEQKQQAKRLRSDVNDAREMLSGAADNDLMSDAAEAKLNHIAEQIRLVMREVDVIRGIGYEEEQLNREKAELHTLLKHIDEPEPEAAR</sequence>
<feature type="region of interest" description="Disordered" evidence="2">
    <location>
        <begin position="23"/>
        <end position="51"/>
    </location>
</feature>
<gene>
    <name evidence="3" type="ORF">C451_00335</name>
</gene>
<keyword evidence="1" id="KW-0175">Coiled coil</keyword>
<reference evidence="3 4" key="1">
    <citation type="journal article" date="2014" name="PLoS Genet.">
        <title>Phylogenetically driven sequencing of extremely halophilic archaea reveals strategies for static and dynamic osmo-response.</title>
        <authorList>
            <person name="Becker E.A."/>
            <person name="Seitzer P.M."/>
            <person name="Tritt A."/>
            <person name="Larsen D."/>
            <person name="Krusor M."/>
            <person name="Yao A.I."/>
            <person name="Wu D."/>
            <person name="Madern D."/>
            <person name="Eisen J.A."/>
            <person name="Darling A.E."/>
            <person name="Facciotti M.T."/>
        </authorList>
    </citation>
    <scope>NUCLEOTIDE SEQUENCE [LARGE SCALE GENOMIC DNA]</scope>
    <source>
        <strain evidence="3 4">JCM 13552</strain>
    </source>
</reference>